<accession>A0A9Q1KGF3</accession>
<keyword evidence="4 6" id="KW-0804">Transcription</keyword>
<dbReference type="OrthoDB" id="1928390at2759"/>
<dbReference type="GO" id="GO:0045892">
    <property type="term" value="P:negative regulation of DNA-templated transcription"/>
    <property type="evidence" value="ECO:0007669"/>
    <property type="project" value="UniProtKB-UniRule"/>
</dbReference>
<gene>
    <name evidence="9" type="ORF">Cgig2_018660</name>
</gene>
<feature type="region of interest" description="Disordered" evidence="7">
    <location>
        <begin position="190"/>
        <end position="220"/>
    </location>
</feature>
<dbReference type="PROSITE" id="PS51754">
    <property type="entry name" value="OVATE"/>
    <property type="match status" value="1"/>
</dbReference>
<dbReference type="GO" id="GO:0005634">
    <property type="term" value="C:nucleus"/>
    <property type="evidence" value="ECO:0007669"/>
    <property type="project" value="UniProtKB-SubCell"/>
</dbReference>
<dbReference type="PANTHER" id="PTHR33057">
    <property type="entry name" value="TRANSCRIPTION REPRESSOR OFP7-RELATED"/>
    <property type="match status" value="1"/>
</dbReference>
<dbReference type="InterPro" id="IPR006458">
    <property type="entry name" value="Ovate_C"/>
</dbReference>
<evidence type="ECO:0000256" key="6">
    <source>
        <dbReference type="RuleBase" id="RU367028"/>
    </source>
</evidence>
<protein>
    <recommendedName>
        <fullName evidence="6">Transcription repressor</fullName>
    </recommendedName>
    <alternativeName>
        <fullName evidence="6">Ovate family protein</fullName>
    </alternativeName>
</protein>
<comment type="subcellular location">
    <subcellularLocation>
        <location evidence="1 6">Nucleus</location>
    </subcellularLocation>
</comment>
<organism evidence="9 10">
    <name type="scientific">Carnegiea gigantea</name>
    <dbReference type="NCBI Taxonomy" id="171969"/>
    <lineage>
        <taxon>Eukaryota</taxon>
        <taxon>Viridiplantae</taxon>
        <taxon>Streptophyta</taxon>
        <taxon>Embryophyta</taxon>
        <taxon>Tracheophyta</taxon>
        <taxon>Spermatophyta</taxon>
        <taxon>Magnoliopsida</taxon>
        <taxon>eudicotyledons</taxon>
        <taxon>Gunneridae</taxon>
        <taxon>Pentapetalae</taxon>
        <taxon>Caryophyllales</taxon>
        <taxon>Cactineae</taxon>
        <taxon>Cactaceae</taxon>
        <taxon>Cactoideae</taxon>
        <taxon>Echinocereeae</taxon>
        <taxon>Carnegiea</taxon>
    </lineage>
</organism>
<evidence type="ECO:0000313" key="10">
    <source>
        <dbReference type="Proteomes" id="UP001153076"/>
    </source>
</evidence>
<dbReference type="EMBL" id="JAKOGI010000142">
    <property type="protein sequence ID" value="KAJ8442404.1"/>
    <property type="molecule type" value="Genomic_DNA"/>
</dbReference>
<dbReference type="PANTHER" id="PTHR33057:SF17">
    <property type="entry name" value="TRANSCRIPTION REPRESSOR OFP8"/>
    <property type="match status" value="1"/>
</dbReference>
<evidence type="ECO:0000256" key="2">
    <source>
        <dbReference type="ARBA" id="ARBA00022491"/>
    </source>
</evidence>
<dbReference type="AlphaFoldDB" id="A0A9Q1KGF3"/>
<proteinExistence type="predicted"/>
<feature type="compositionally biased region" description="Acidic residues" evidence="7">
    <location>
        <begin position="157"/>
        <end position="170"/>
    </location>
</feature>
<evidence type="ECO:0000313" key="9">
    <source>
        <dbReference type="EMBL" id="KAJ8442404.1"/>
    </source>
</evidence>
<comment type="function">
    <text evidence="6">Transcriptional repressor that regulates multiple aspects of plant growth and development.</text>
</comment>
<keyword evidence="2 6" id="KW-0678">Repressor</keyword>
<feature type="region of interest" description="Disordered" evidence="7">
    <location>
        <begin position="107"/>
        <end position="174"/>
    </location>
</feature>
<evidence type="ECO:0000259" key="8">
    <source>
        <dbReference type="PROSITE" id="PS51754"/>
    </source>
</evidence>
<evidence type="ECO:0000256" key="5">
    <source>
        <dbReference type="ARBA" id="ARBA00023242"/>
    </source>
</evidence>
<evidence type="ECO:0000256" key="4">
    <source>
        <dbReference type="ARBA" id="ARBA00023163"/>
    </source>
</evidence>
<feature type="domain" description="OVATE" evidence="8">
    <location>
        <begin position="242"/>
        <end position="301"/>
    </location>
</feature>
<feature type="compositionally biased region" description="Basic residues" evidence="7">
    <location>
        <begin position="203"/>
        <end position="219"/>
    </location>
</feature>
<comment type="caution">
    <text evidence="9">The sequence shown here is derived from an EMBL/GenBank/DDBJ whole genome shotgun (WGS) entry which is preliminary data.</text>
</comment>
<dbReference type="NCBIfam" id="TIGR01568">
    <property type="entry name" value="A_thal_3678"/>
    <property type="match status" value="1"/>
</dbReference>
<reference evidence="9" key="1">
    <citation type="submission" date="2022-04" db="EMBL/GenBank/DDBJ databases">
        <title>Carnegiea gigantea Genome sequencing and assembly v2.</title>
        <authorList>
            <person name="Copetti D."/>
            <person name="Sanderson M.J."/>
            <person name="Burquez A."/>
            <person name="Wojciechowski M.F."/>
        </authorList>
    </citation>
    <scope>NUCLEOTIDE SEQUENCE</scope>
    <source>
        <strain evidence="9">SGP5-SGP5p</strain>
        <tissue evidence="9">Aerial part</tissue>
    </source>
</reference>
<evidence type="ECO:0000256" key="3">
    <source>
        <dbReference type="ARBA" id="ARBA00023015"/>
    </source>
</evidence>
<feature type="compositionally biased region" description="Basic residues" evidence="7">
    <location>
        <begin position="126"/>
        <end position="136"/>
    </location>
</feature>
<keyword evidence="5 6" id="KW-0539">Nucleus</keyword>
<feature type="compositionally biased region" description="Low complexity" evidence="7">
    <location>
        <begin position="140"/>
        <end position="156"/>
    </location>
</feature>
<dbReference type="InterPro" id="IPR038933">
    <property type="entry name" value="Ovate"/>
</dbReference>
<keyword evidence="3 6" id="KW-0805">Transcription regulation</keyword>
<evidence type="ECO:0000256" key="1">
    <source>
        <dbReference type="ARBA" id="ARBA00004123"/>
    </source>
</evidence>
<dbReference type="Pfam" id="PF04844">
    <property type="entry name" value="Ovate"/>
    <property type="match status" value="1"/>
</dbReference>
<keyword evidence="10" id="KW-1185">Reference proteome</keyword>
<evidence type="ECO:0000256" key="7">
    <source>
        <dbReference type="SAM" id="MobiDB-lite"/>
    </source>
</evidence>
<dbReference type="Proteomes" id="UP001153076">
    <property type="component" value="Unassembled WGS sequence"/>
</dbReference>
<name>A0A9Q1KGF3_9CARY</name>
<sequence>MEKENNKLRLKFSRMFTNSCRTQKISEVIDHQNPIFTTQTPLTKEEQERYSPVTKLKRTPLICKPRCPESLDLMVRENCIVSTPVTPSPRRKITGKYSLLSPAGDFSGHRCPPASPAASPLFQTTKKTKGKKKNSKPHLPNNHPFNFSSSNETDFFSSDDEREEEDEDKDAIDKTETLFSSLKSVSFSSKSASLSSDSDPGRVRTRTRFRNRRRRRRGRAAAATVDVGAVPLQGKVKNTFAVVKSSRDPYSDFRTSMVEMIMEKQIFGSKELEQLLQCFLSLNSPHHHRVILEVCIIQIKIQYLKNATIYV</sequence>